<dbReference type="PANTHER" id="PTHR31973">
    <property type="entry name" value="POLYPROTEIN, PUTATIVE-RELATED"/>
    <property type="match status" value="1"/>
</dbReference>
<dbReference type="InterPro" id="IPR007527">
    <property type="entry name" value="Znf_SWIM"/>
</dbReference>
<proteinExistence type="predicted"/>
<feature type="region of interest" description="Disordered" evidence="5">
    <location>
        <begin position="415"/>
        <end position="445"/>
    </location>
</feature>
<organism evidence="7 8">
    <name type="scientific">Hibiscus sabdariffa</name>
    <name type="common">roselle</name>
    <dbReference type="NCBI Taxonomy" id="183260"/>
    <lineage>
        <taxon>Eukaryota</taxon>
        <taxon>Viridiplantae</taxon>
        <taxon>Streptophyta</taxon>
        <taxon>Embryophyta</taxon>
        <taxon>Tracheophyta</taxon>
        <taxon>Spermatophyta</taxon>
        <taxon>Magnoliopsida</taxon>
        <taxon>eudicotyledons</taxon>
        <taxon>Gunneridae</taxon>
        <taxon>Pentapetalae</taxon>
        <taxon>rosids</taxon>
        <taxon>malvids</taxon>
        <taxon>Malvales</taxon>
        <taxon>Malvaceae</taxon>
        <taxon>Malvoideae</taxon>
        <taxon>Hibiscus</taxon>
    </lineage>
</organism>
<protein>
    <recommendedName>
        <fullName evidence="6">SWIM-type domain-containing protein</fullName>
    </recommendedName>
</protein>
<sequence length="525" mass="59984">MNRGEKRQTKVKIRFHHCGAFEGNPKSTYLDGKVQVVEHHDIEELCYWDLLLMVHQLKYGLNKVKCLYFLEPGKSLEDGLKLLFDDNSVLEFSNCLKSVGEISIYVDHIGDENDKFTDVPLPKALFKTIDESSNKHGKEITMDDTEDDLDMHDINLSSDEGNDELVGAREKVTKYVNDLVRLNIDDVDGSFPSQTRGTKDHSVESSRTHCMTDDGLDSDYIDSDDSGSYITTSDDSDADDARRVQSRTLSYNPSISNQGFFVGQEDTYNWKWFLELLMNDFDIVDGIGLTIISNMQKNDHGPRILAKLEKSRVLASKWEVDWNGGIYHEVFYVNTIDNIRESYTICLRNSTCTCQGWDINGVPCPHAFSAIIYEGGDPKDYLDDCYRRDNYLKAYKHMLHPVKGPMFWPKSNAELIVPPTRKKKHGRPQKERRREELEGPKKSKLSRVGRIMRCSICRLEGHNKTKCPMSKETQPSNSTNMKNVANKRKAHASTSDSQSSKRKEKKKEAQHHVSVLNVCIISSIF</sequence>
<keyword evidence="8" id="KW-1185">Reference proteome</keyword>
<reference evidence="7 8" key="1">
    <citation type="journal article" date="2024" name="G3 (Bethesda)">
        <title>Genome assembly of Hibiscus sabdariffa L. provides insights into metabolisms of medicinal natural products.</title>
        <authorList>
            <person name="Kim T."/>
        </authorList>
    </citation>
    <scope>NUCLEOTIDE SEQUENCE [LARGE SCALE GENOMIC DNA]</scope>
    <source>
        <strain evidence="7">TK-2024</strain>
        <tissue evidence="7">Old leaves</tissue>
    </source>
</reference>
<dbReference type="EMBL" id="JBBPBM010002169">
    <property type="protein sequence ID" value="KAK8479977.1"/>
    <property type="molecule type" value="Genomic_DNA"/>
</dbReference>
<dbReference type="Pfam" id="PF04434">
    <property type="entry name" value="SWIM"/>
    <property type="match status" value="1"/>
</dbReference>
<keyword evidence="3" id="KW-0862">Zinc</keyword>
<feature type="region of interest" description="Disordered" evidence="5">
    <location>
        <begin position="465"/>
        <end position="511"/>
    </location>
</feature>
<dbReference type="InterPro" id="IPR006564">
    <property type="entry name" value="Znf_PMZ"/>
</dbReference>
<name>A0ABR1ZHP8_9ROSI</name>
<keyword evidence="1" id="KW-0479">Metal-binding</keyword>
<dbReference type="Proteomes" id="UP001472677">
    <property type="component" value="Unassembled WGS sequence"/>
</dbReference>
<accession>A0ABR1ZHP8</accession>
<feature type="compositionally biased region" description="Basic and acidic residues" evidence="5">
    <location>
        <begin position="428"/>
        <end position="441"/>
    </location>
</feature>
<feature type="compositionally biased region" description="Polar residues" evidence="5">
    <location>
        <begin position="471"/>
        <end position="483"/>
    </location>
</feature>
<evidence type="ECO:0000259" key="6">
    <source>
        <dbReference type="PROSITE" id="PS50966"/>
    </source>
</evidence>
<evidence type="ECO:0000256" key="4">
    <source>
        <dbReference type="PROSITE-ProRule" id="PRU00325"/>
    </source>
</evidence>
<evidence type="ECO:0000313" key="7">
    <source>
        <dbReference type="EMBL" id="KAK8479977.1"/>
    </source>
</evidence>
<evidence type="ECO:0000256" key="2">
    <source>
        <dbReference type="ARBA" id="ARBA00022771"/>
    </source>
</evidence>
<gene>
    <name evidence="7" type="ORF">V6N12_019814</name>
</gene>
<feature type="compositionally biased region" description="Acidic residues" evidence="5">
    <location>
        <begin position="214"/>
        <end position="225"/>
    </location>
</feature>
<evidence type="ECO:0000256" key="3">
    <source>
        <dbReference type="ARBA" id="ARBA00022833"/>
    </source>
</evidence>
<dbReference type="Pfam" id="PF26130">
    <property type="entry name" value="PB1-like"/>
    <property type="match status" value="1"/>
</dbReference>
<evidence type="ECO:0000256" key="1">
    <source>
        <dbReference type="ARBA" id="ARBA00022723"/>
    </source>
</evidence>
<dbReference type="InterPro" id="IPR058594">
    <property type="entry name" value="PB1-like_dom_pln"/>
</dbReference>
<feature type="region of interest" description="Disordered" evidence="5">
    <location>
        <begin position="190"/>
        <end position="240"/>
    </location>
</feature>
<dbReference type="PANTHER" id="PTHR31973:SF189">
    <property type="entry name" value="TRANSPOSASE, MUDR, PLANT, MULE TRANSPOSASE DOMAIN PROTEIN-RELATED"/>
    <property type="match status" value="1"/>
</dbReference>
<feature type="compositionally biased region" description="Basic and acidic residues" evidence="5">
    <location>
        <begin position="197"/>
        <end position="212"/>
    </location>
</feature>
<keyword evidence="2 4" id="KW-0863">Zinc-finger</keyword>
<dbReference type="SMART" id="SM00575">
    <property type="entry name" value="ZnF_PMZ"/>
    <property type="match status" value="1"/>
</dbReference>
<evidence type="ECO:0000256" key="5">
    <source>
        <dbReference type="SAM" id="MobiDB-lite"/>
    </source>
</evidence>
<comment type="caution">
    <text evidence="7">The sequence shown here is derived from an EMBL/GenBank/DDBJ whole genome shotgun (WGS) entry which is preliminary data.</text>
</comment>
<dbReference type="PROSITE" id="PS50966">
    <property type="entry name" value="ZF_SWIM"/>
    <property type="match status" value="1"/>
</dbReference>
<feature type="domain" description="SWIM-type" evidence="6">
    <location>
        <begin position="343"/>
        <end position="375"/>
    </location>
</feature>
<evidence type="ECO:0000313" key="8">
    <source>
        <dbReference type="Proteomes" id="UP001472677"/>
    </source>
</evidence>